<dbReference type="InterPro" id="IPR011989">
    <property type="entry name" value="ARM-like"/>
</dbReference>
<comment type="similarity">
    <text evidence="1">Belongs to the adaptor complexes large subunit family.</text>
</comment>
<sequence>MSDSKYFTTTKKGEIFELKSELNSDRKEKKKEAVKKVIASMTVGKDVSALFPDVVNCMQTDNLELKKLVYLYLMNYAKTQPDLAIMAVNTFVKDCEDSNPLIRALAVRTMGCIRVDKITEYLCDPLRKCLKDEDPYVRKTAAVCVVKLYDINAELVEDQGFLDQLKELMSDSNPMVVANAVAALTEINEMSSKPLWEMNSQTVNKLLTALNECTEWGQVFILDSLANYVPRDEREAQSMCERVLPRLAHANAAVVLSAIKVLMKLLEQVTSDGDFVTMLSKKMAPPLVTLLSAEPEIQYVALRNINLIVQKRPDILKHEMKVFFVKYNDPIYVKMEKLDIMIRLASQANIGQVLAELKEYATEVDVDFVRKSVRAIGRCAIKVEASAERCVQTLLDLIQTKVNYVVQEAIVVIKDIFRKYPNKYESIISTLCENLDTLDEPEAKASMIWIIGEYAERIDNADELLDSFLEGFGDENTQVQLQLLTAIVKLFLKRPSDTQELVQRVLSLATQDSDNPDLRDRGYIYWRLLSADPVTAKEILPTQRVDRSQPKHLELLKVLLANQTYLISRWTSQDPPAESHFQPNMPSGPVTSDVDDLLGLGIEGLLGSAEPPVSSQPNIPAFGVQGLLGEIFAQPVAATGYVAPKQVWLPANKGKGLELSGTFLRASQAVFMDLTITNRAMQPMSGFAIQFNKNSFGLTPAEPLDVRLPVQPGHNYDVRLKLATTGPVQKMDNLLELQVTLKLYAIAALFHLTISCFHVAVKNDIDVFYFACVVPINVLFTEDGQMDKRLFLQAWKDIPAENEVQFSFPNMKRLSPDDICSILQCSNVFTVARRSVENQELLYHSLKLTNGIEVLSELKSHLNSSELTLSLKSRNTIVVDYIHQAFVTLLQQ</sequence>
<dbReference type="GO" id="GO:0006886">
    <property type="term" value="P:intracellular protein transport"/>
    <property type="evidence" value="ECO:0007669"/>
    <property type="project" value="InterPro"/>
</dbReference>
<evidence type="ECO:0000256" key="1">
    <source>
        <dbReference type="ARBA" id="ARBA00006613"/>
    </source>
</evidence>
<dbReference type="GO" id="GO:0016192">
    <property type="term" value="P:vesicle-mediated transport"/>
    <property type="evidence" value="ECO:0007669"/>
    <property type="project" value="InterPro"/>
</dbReference>
<dbReference type="InterPro" id="IPR008152">
    <property type="entry name" value="Clathrin_a/b/g-adaptin_app_Ig"/>
</dbReference>
<dbReference type="Proteomes" id="UP000046395">
    <property type="component" value="Unassembled WGS sequence"/>
</dbReference>
<feature type="domain" description="Beta-adaptin appendage C-terminal subdomain" evidence="7">
    <location>
        <begin position="780"/>
        <end position="891"/>
    </location>
</feature>
<dbReference type="AlphaFoldDB" id="A0A5S6QRX1"/>
<dbReference type="InterPro" id="IPR016024">
    <property type="entry name" value="ARM-type_fold"/>
</dbReference>
<feature type="domain" description="Clathrin adaptor alpha/beta/gamma-adaptin appendage Ig-like subdomain" evidence="6">
    <location>
        <begin position="641"/>
        <end position="771"/>
    </location>
</feature>
<keyword evidence="3" id="KW-0653">Protein transport</keyword>
<dbReference type="Pfam" id="PF01602">
    <property type="entry name" value="Adaptin_N"/>
    <property type="match status" value="1"/>
</dbReference>
<evidence type="ECO:0000313" key="8">
    <source>
        <dbReference type="Proteomes" id="UP000046395"/>
    </source>
</evidence>
<evidence type="ECO:0000256" key="2">
    <source>
        <dbReference type="ARBA" id="ARBA00022448"/>
    </source>
</evidence>
<evidence type="ECO:0000256" key="4">
    <source>
        <dbReference type="ARBA" id="ARBA00023136"/>
    </source>
</evidence>
<dbReference type="FunFam" id="2.60.40.1150:FF:000001">
    <property type="entry name" value="AP complex subunit beta"/>
    <property type="match status" value="1"/>
</dbReference>
<evidence type="ECO:0000259" key="6">
    <source>
        <dbReference type="SMART" id="SM00809"/>
    </source>
</evidence>
<dbReference type="InterPro" id="IPR013041">
    <property type="entry name" value="Clathrin_app_Ig-like_sf"/>
</dbReference>
<dbReference type="Pfam" id="PF02883">
    <property type="entry name" value="Alpha_adaptinC2"/>
    <property type="match status" value="1"/>
</dbReference>
<name>A0A5S6QRX1_TRIMR</name>
<comment type="subcellular location">
    <subcellularLocation>
        <location evidence="5">Endomembrane system</location>
        <topology evidence="5">Peripheral membrane protein</topology>
        <orientation evidence="5">Cytoplasmic side</orientation>
    </subcellularLocation>
</comment>
<dbReference type="InterPro" id="IPR015151">
    <property type="entry name" value="B-adaptin_app_sub_C"/>
</dbReference>
<dbReference type="Pfam" id="PF09066">
    <property type="entry name" value="B2-adapt-app_C"/>
    <property type="match status" value="1"/>
</dbReference>
<dbReference type="PANTHER" id="PTHR11134">
    <property type="entry name" value="ADAPTOR COMPLEX SUBUNIT BETA FAMILY MEMBER"/>
    <property type="match status" value="1"/>
</dbReference>
<keyword evidence="4" id="KW-0472">Membrane</keyword>
<keyword evidence="8" id="KW-1185">Reference proteome</keyword>
<dbReference type="InterPro" id="IPR009028">
    <property type="entry name" value="Coatomer/calthrin_app_sub_C"/>
</dbReference>
<evidence type="ECO:0000256" key="3">
    <source>
        <dbReference type="ARBA" id="ARBA00022927"/>
    </source>
</evidence>
<dbReference type="WBParaSite" id="TMUE_2000009637.1">
    <property type="protein sequence ID" value="TMUE_2000009637.1"/>
    <property type="gene ID" value="WBGene00300666"/>
</dbReference>
<dbReference type="FunFam" id="1.25.10.10:FF:000002">
    <property type="entry name" value="AP complex subunit beta"/>
    <property type="match status" value="1"/>
</dbReference>
<reference evidence="9" key="1">
    <citation type="submission" date="2019-12" db="UniProtKB">
        <authorList>
            <consortium name="WormBaseParasite"/>
        </authorList>
    </citation>
    <scope>IDENTIFICATION</scope>
</reference>
<dbReference type="InterPro" id="IPR026739">
    <property type="entry name" value="AP_beta"/>
</dbReference>
<dbReference type="Gene3D" id="1.25.10.10">
    <property type="entry name" value="Leucine-rich Repeat Variant"/>
    <property type="match status" value="1"/>
</dbReference>
<dbReference type="InterPro" id="IPR002553">
    <property type="entry name" value="Clathrin/coatomer_adapt-like_N"/>
</dbReference>
<dbReference type="SMART" id="SM00809">
    <property type="entry name" value="Alpha_adaptinC2"/>
    <property type="match status" value="1"/>
</dbReference>
<dbReference type="STRING" id="70415.A0A5S6QRX1"/>
<organism evidence="8 9">
    <name type="scientific">Trichuris muris</name>
    <name type="common">Mouse whipworm</name>
    <dbReference type="NCBI Taxonomy" id="70415"/>
    <lineage>
        <taxon>Eukaryota</taxon>
        <taxon>Metazoa</taxon>
        <taxon>Ecdysozoa</taxon>
        <taxon>Nematoda</taxon>
        <taxon>Enoplea</taxon>
        <taxon>Dorylaimia</taxon>
        <taxon>Trichinellida</taxon>
        <taxon>Trichuridae</taxon>
        <taxon>Trichuris</taxon>
    </lineage>
</organism>
<dbReference type="SUPFAM" id="SSF48371">
    <property type="entry name" value="ARM repeat"/>
    <property type="match status" value="1"/>
</dbReference>
<dbReference type="SUPFAM" id="SSF49348">
    <property type="entry name" value="Clathrin adaptor appendage domain"/>
    <property type="match status" value="1"/>
</dbReference>
<dbReference type="Gene3D" id="2.60.40.1150">
    <property type="match status" value="1"/>
</dbReference>
<proteinExistence type="inferred from homology"/>
<dbReference type="GO" id="GO:0030131">
    <property type="term" value="C:clathrin adaptor complex"/>
    <property type="evidence" value="ECO:0007669"/>
    <property type="project" value="InterPro"/>
</dbReference>
<dbReference type="SMART" id="SM01020">
    <property type="entry name" value="B2-adapt-app_C"/>
    <property type="match status" value="1"/>
</dbReference>
<accession>A0A5S6QRX1</accession>
<dbReference type="InterPro" id="IPR012295">
    <property type="entry name" value="TBP_dom_sf"/>
</dbReference>
<dbReference type="InterPro" id="IPR013037">
    <property type="entry name" value="Clathrin_b-adaptin_app_Ig-like"/>
</dbReference>
<evidence type="ECO:0000259" key="7">
    <source>
        <dbReference type="SMART" id="SM01020"/>
    </source>
</evidence>
<dbReference type="SUPFAM" id="SSF55711">
    <property type="entry name" value="Subdomain of clathrin and coatomer appendage domain"/>
    <property type="match status" value="1"/>
</dbReference>
<protein>
    <submittedName>
        <fullName evidence="9">AP complex subunit beta</fullName>
    </submittedName>
</protein>
<keyword evidence="2" id="KW-0813">Transport</keyword>
<evidence type="ECO:0000313" key="9">
    <source>
        <dbReference type="WBParaSite" id="TMUE_2000009637.1"/>
    </source>
</evidence>
<evidence type="ECO:0000256" key="5">
    <source>
        <dbReference type="ARBA" id="ARBA00029433"/>
    </source>
</evidence>
<dbReference type="Gene3D" id="3.30.310.10">
    <property type="entry name" value="TATA-Binding Protein"/>
    <property type="match status" value="1"/>
</dbReference>
<dbReference type="GO" id="GO:0012505">
    <property type="term" value="C:endomembrane system"/>
    <property type="evidence" value="ECO:0007669"/>
    <property type="project" value="UniProtKB-SubCell"/>
</dbReference>